<dbReference type="SUPFAM" id="SSF51206">
    <property type="entry name" value="cAMP-binding domain-like"/>
    <property type="match status" value="3"/>
</dbReference>
<dbReference type="PANTHER" id="PTHR24353">
    <property type="entry name" value="CYCLIC NUCLEOTIDE-DEPENDENT PROTEIN KINASE"/>
    <property type="match status" value="1"/>
</dbReference>
<evidence type="ECO:0000256" key="3">
    <source>
        <dbReference type="ARBA" id="ARBA00022527"/>
    </source>
</evidence>
<comment type="catalytic activity">
    <reaction evidence="8">
        <text>L-threonyl-[protein] + ATP = O-phospho-L-threonyl-[protein] + ADP + H(+)</text>
        <dbReference type="Rhea" id="RHEA:46608"/>
        <dbReference type="Rhea" id="RHEA-COMP:11060"/>
        <dbReference type="Rhea" id="RHEA-COMP:11605"/>
        <dbReference type="ChEBI" id="CHEBI:15378"/>
        <dbReference type="ChEBI" id="CHEBI:30013"/>
        <dbReference type="ChEBI" id="CHEBI:30616"/>
        <dbReference type="ChEBI" id="CHEBI:61977"/>
        <dbReference type="ChEBI" id="CHEBI:456216"/>
        <dbReference type="EC" id="2.7.11.12"/>
    </reaction>
</comment>
<evidence type="ECO:0000256" key="7">
    <source>
        <dbReference type="ARBA" id="ARBA00022840"/>
    </source>
</evidence>
<feature type="domain" description="AGC-kinase C-terminal" evidence="14">
    <location>
        <begin position="875"/>
        <end position="930"/>
    </location>
</feature>
<keyword evidence="4" id="KW-0808">Transferase</keyword>
<dbReference type="Pfam" id="PF00069">
    <property type="entry name" value="Pkinase"/>
    <property type="match status" value="1"/>
</dbReference>
<name>A0A7S4RHT0_9STRA</name>
<feature type="domain" description="Cyclic nucleotide-binding" evidence="13">
    <location>
        <begin position="109"/>
        <end position="314"/>
    </location>
</feature>
<feature type="domain" description="Protein kinase" evidence="12">
    <location>
        <begin position="607"/>
        <end position="873"/>
    </location>
</feature>
<dbReference type="SMART" id="SM00220">
    <property type="entry name" value="S_TKc"/>
    <property type="match status" value="1"/>
</dbReference>
<reference evidence="15" key="1">
    <citation type="submission" date="2021-01" db="EMBL/GenBank/DDBJ databases">
        <authorList>
            <person name="Corre E."/>
            <person name="Pelletier E."/>
            <person name="Niang G."/>
            <person name="Scheremetjew M."/>
            <person name="Finn R."/>
            <person name="Kale V."/>
            <person name="Holt S."/>
            <person name="Cochrane G."/>
            <person name="Meng A."/>
            <person name="Brown T."/>
            <person name="Cohen L."/>
        </authorList>
    </citation>
    <scope>NUCLEOTIDE SEQUENCE</scope>
    <source>
        <strain evidence="15">GSO104</strain>
    </source>
</reference>
<keyword evidence="7 10" id="KW-0067">ATP-binding</keyword>
<feature type="domain" description="Cyclic nucleotide-binding" evidence="13">
    <location>
        <begin position="340"/>
        <end position="455"/>
    </location>
</feature>
<dbReference type="InterPro" id="IPR000961">
    <property type="entry name" value="AGC-kinase_C"/>
</dbReference>
<feature type="compositionally biased region" description="Polar residues" evidence="11">
    <location>
        <begin position="167"/>
        <end position="177"/>
    </location>
</feature>
<keyword evidence="6" id="KW-0418">Kinase</keyword>
<evidence type="ECO:0000259" key="13">
    <source>
        <dbReference type="PROSITE" id="PS50042"/>
    </source>
</evidence>
<dbReference type="PROSITE" id="PS00889">
    <property type="entry name" value="CNMP_BINDING_2"/>
    <property type="match status" value="1"/>
</dbReference>
<dbReference type="PROSITE" id="PS00888">
    <property type="entry name" value="CNMP_BINDING_1"/>
    <property type="match status" value="1"/>
</dbReference>
<evidence type="ECO:0000256" key="4">
    <source>
        <dbReference type="ARBA" id="ARBA00022679"/>
    </source>
</evidence>
<dbReference type="SMART" id="SM00100">
    <property type="entry name" value="cNMP"/>
    <property type="match status" value="3"/>
</dbReference>
<dbReference type="PANTHER" id="PTHR24353:SF143">
    <property type="entry name" value="PROTEIN KINASE DOMAIN-CONTAINING PROTEIN"/>
    <property type="match status" value="1"/>
</dbReference>
<dbReference type="PROSITE" id="PS50042">
    <property type="entry name" value="CNMP_BINDING_3"/>
    <property type="match status" value="3"/>
</dbReference>
<dbReference type="SUPFAM" id="SSF56112">
    <property type="entry name" value="Protein kinase-like (PK-like)"/>
    <property type="match status" value="1"/>
</dbReference>
<dbReference type="Gene3D" id="3.30.200.20">
    <property type="entry name" value="Phosphorylase Kinase, domain 1"/>
    <property type="match status" value="1"/>
</dbReference>
<evidence type="ECO:0000313" key="15">
    <source>
        <dbReference type="EMBL" id="CAE4613270.1"/>
    </source>
</evidence>
<dbReference type="GO" id="GO:0005524">
    <property type="term" value="F:ATP binding"/>
    <property type="evidence" value="ECO:0007669"/>
    <property type="project" value="UniProtKB-UniRule"/>
</dbReference>
<keyword evidence="5 10" id="KW-0547">Nucleotide-binding</keyword>
<dbReference type="AlphaFoldDB" id="A0A7S4RHT0"/>
<keyword evidence="3" id="KW-0723">Serine/threonine-protein kinase</keyword>
<dbReference type="GO" id="GO:0004692">
    <property type="term" value="F:cGMP-dependent protein kinase activity"/>
    <property type="evidence" value="ECO:0007669"/>
    <property type="project" value="UniProtKB-EC"/>
</dbReference>
<dbReference type="PROSITE" id="PS51285">
    <property type="entry name" value="AGC_KINASE_CTER"/>
    <property type="match status" value="1"/>
</dbReference>
<protein>
    <recommendedName>
        <fullName evidence="2">cGMP-dependent protein kinase</fullName>
        <ecNumber evidence="2">2.7.11.12</ecNumber>
    </recommendedName>
</protein>
<dbReference type="InterPro" id="IPR014710">
    <property type="entry name" value="RmlC-like_jellyroll"/>
</dbReference>
<proteinExistence type="inferred from homology"/>
<dbReference type="Gene3D" id="2.60.120.10">
    <property type="entry name" value="Jelly Rolls"/>
    <property type="match status" value="3"/>
</dbReference>
<feature type="region of interest" description="Disordered" evidence="11">
    <location>
        <begin position="167"/>
        <end position="190"/>
    </location>
</feature>
<dbReference type="GO" id="GO:0005952">
    <property type="term" value="C:cAMP-dependent protein kinase complex"/>
    <property type="evidence" value="ECO:0007669"/>
    <property type="project" value="TreeGrafter"/>
</dbReference>
<dbReference type="PROSITE" id="PS50011">
    <property type="entry name" value="PROTEIN_KINASE_DOM"/>
    <property type="match status" value="1"/>
</dbReference>
<gene>
    <name evidence="15" type="ORF">DBRI00130_LOCUS18056</name>
</gene>
<comment type="similarity">
    <text evidence="1">Belongs to the protein kinase superfamily. AGC Ser/Thr protein kinase family. cGMP subfamily.</text>
</comment>
<dbReference type="PRINTS" id="PR00103">
    <property type="entry name" value="CAMPKINASE"/>
</dbReference>
<evidence type="ECO:0000256" key="6">
    <source>
        <dbReference type="ARBA" id="ARBA00022777"/>
    </source>
</evidence>
<dbReference type="InterPro" id="IPR018488">
    <property type="entry name" value="cNMP-bd_CS"/>
</dbReference>
<dbReference type="CDD" id="cd00038">
    <property type="entry name" value="CAP_ED"/>
    <property type="match status" value="3"/>
</dbReference>
<sequence length="930" mass="103377">MGQTISCAGCGCDKDAPSSNKKNALVEIEDEGAIRGPGRIGRSESMTYNLKQQNLNIHARFRGRHGVFVADAIFDEEEQPDPSQNEQLQKTEEEIQFIEETLMDGSNFVFDFMTPEQRTELINCMECICVRKDGIIIRQGDEGDYFYVIKEGAIDVYVSEEQQNQDYNTPQDLSLGQSDVDGNDPSSSAKRGVFALNRSDMNKESFGAESCVGSPQCQENHNGTKHRKTMISLDHDLSAIKRSSISVNQDDTAPSSLSGSSSLDANEKLVCELGPGDSFGELALLYNCPRMATCVAKKSCSMWRVDLCAFRRIMSGVHSKQSSSTNEFDALEALKKVTILSDVLDEPALARVANALIPIKFKCGEKLCIKGEVGDTMHIISSGEVLIHNIGLGDSQFKDIKAGPGDFFGERSLLSDKAGETRSADITATSDTVVTLVMSKEQFETKLGSLKDIMRLALLQKKLMTISSFATSGLEPFQFDMLTKSAKEVEFEAGHVIAIAGKPTMPALYLILSGTVQISDEQKGTVNVLGKEDHFGTRILHVSQIVNNDDPTAEVSTPLTIEVMEPTKCAILTREAIEQVIGSISRLGKPSAPIAAKLNRNIQMDDLKKHRILGIGSFGSVWLVEHKEEKSTYIYALKVMRKRDILQHKMTKHVIREKNIMISVDHPFIINLVATFQDASSLYMLENFIPGGELFTVIHKPESDGIPNEAARFYCACVTESLAHLHKRNICFRDLKPENILIDRDGYCILIDLGFAKLVLNKTHTMCGTPEYLSPELILHKGHNKEVDHWALGILLYEMIVGQSPFASPGLAEVKMFRKIVNAKFPFPDQRRHGIDVTDKAKDVIARLLTKNPSERLGSLAGGDDDIKNHPYFENIFKNNDLVRKKIKAPWLPQIKNALDASNFETYRNDDHQYLGKKLTTSEQSLFQEF</sequence>
<dbReference type="Pfam" id="PF00027">
    <property type="entry name" value="cNMP_binding"/>
    <property type="match status" value="3"/>
</dbReference>
<organism evidence="15">
    <name type="scientific">Ditylum brightwellii</name>
    <dbReference type="NCBI Taxonomy" id="49249"/>
    <lineage>
        <taxon>Eukaryota</taxon>
        <taxon>Sar</taxon>
        <taxon>Stramenopiles</taxon>
        <taxon>Ochrophyta</taxon>
        <taxon>Bacillariophyta</taxon>
        <taxon>Mediophyceae</taxon>
        <taxon>Lithodesmiophycidae</taxon>
        <taxon>Lithodesmiales</taxon>
        <taxon>Lithodesmiaceae</taxon>
        <taxon>Ditylum</taxon>
    </lineage>
</organism>
<accession>A0A7S4RHT0</accession>
<feature type="domain" description="Cyclic nucleotide-binding" evidence="13">
    <location>
        <begin position="508"/>
        <end position="582"/>
    </location>
</feature>
<dbReference type="GO" id="GO:0004691">
    <property type="term" value="F:cAMP-dependent protein kinase activity"/>
    <property type="evidence" value="ECO:0007669"/>
    <property type="project" value="TreeGrafter"/>
</dbReference>
<evidence type="ECO:0000259" key="14">
    <source>
        <dbReference type="PROSITE" id="PS51285"/>
    </source>
</evidence>
<feature type="binding site" evidence="10">
    <location>
        <position position="638"/>
    </location>
    <ligand>
        <name>ATP</name>
        <dbReference type="ChEBI" id="CHEBI:30616"/>
    </ligand>
</feature>
<dbReference type="InterPro" id="IPR017441">
    <property type="entry name" value="Protein_kinase_ATP_BS"/>
</dbReference>
<dbReference type="InterPro" id="IPR018490">
    <property type="entry name" value="cNMP-bd_dom_sf"/>
</dbReference>
<evidence type="ECO:0000256" key="9">
    <source>
        <dbReference type="ARBA" id="ARBA00047462"/>
    </source>
</evidence>
<evidence type="ECO:0000256" key="1">
    <source>
        <dbReference type="ARBA" id="ARBA00006352"/>
    </source>
</evidence>
<evidence type="ECO:0000256" key="11">
    <source>
        <dbReference type="SAM" id="MobiDB-lite"/>
    </source>
</evidence>
<evidence type="ECO:0000256" key="2">
    <source>
        <dbReference type="ARBA" id="ARBA00012428"/>
    </source>
</evidence>
<dbReference type="InterPro" id="IPR000595">
    <property type="entry name" value="cNMP-bd_dom"/>
</dbReference>
<dbReference type="EMBL" id="HBNS01022867">
    <property type="protein sequence ID" value="CAE4613270.1"/>
    <property type="molecule type" value="Transcribed_RNA"/>
</dbReference>
<evidence type="ECO:0000256" key="5">
    <source>
        <dbReference type="ARBA" id="ARBA00022741"/>
    </source>
</evidence>
<dbReference type="GO" id="GO:0046872">
    <property type="term" value="F:metal ion binding"/>
    <property type="evidence" value="ECO:0007669"/>
    <property type="project" value="UniProtKB-KW"/>
</dbReference>
<dbReference type="PROSITE" id="PS00107">
    <property type="entry name" value="PROTEIN_KINASE_ATP"/>
    <property type="match status" value="1"/>
</dbReference>
<evidence type="ECO:0000256" key="8">
    <source>
        <dbReference type="ARBA" id="ARBA00047298"/>
    </source>
</evidence>
<dbReference type="InterPro" id="IPR011009">
    <property type="entry name" value="Kinase-like_dom_sf"/>
</dbReference>
<dbReference type="InterPro" id="IPR000719">
    <property type="entry name" value="Prot_kinase_dom"/>
</dbReference>
<evidence type="ECO:0000256" key="10">
    <source>
        <dbReference type="PROSITE-ProRule" id="PRU10141"/>
    </source>
</evidence>
<comment type="catalytic activity">
    <reaction evidence="9">
        <text>L-seryl-[protein] + ATP = O-phospho-L-seryl-[protein] + ADP + H(+)</text>
        <dbReference type="Rhea" id="RHEA:17989"/>
        <dbReference type="Rhea" id="RHEA-COMP:9863"/>
        <dbReference type="Rhea" id="RHEA-COMP:11604"/>
        <dbReference type="ChEBI" id="CHEBI:15378"/>
        <dbReference type="ChEBI" id="CHEBI:29999"/>
        <dbReference type="ChEBI" id="CHEBI:30616"/>
        <dbReference type="ChEBI" id="CHEBI:83421"/>
        <dbReference type="ChEBI" id="CHEBI:456216"/>
        <dbReference type="EC" id="2.7.11.12"/>
    </reaction>
</comment>
<evidence type="ECO:0000259" key="12">
    <source>
        <dbReference type="PROSITE" id="PS50011"/>
    </source>
</evidence>
<dbReference type="Gene3D" id="1.10.510.10">
    <property type="entry name" value="Transferase(Phosphotransferase) domain 1"/>
    <property type="match status" value="1"/>
</dbReference>
<dbReference type="EC" id="2.7.11.12" evidence="2"/>